<protein>
    <submittedName>
        <fullName evidence="1">Uncharacterized protein</fullName>
    </submittedName>
</protein>
<dbReference type="GeneID" id="55616126"/>
<accession>A0A4Y5TWE9</accession>
<dbReference type="EMBL" id="MK795384">
    <property type="protein sequence ID" value="QDB73289.1"/>
    <property type="molecule type" value="Genomic_DNA"/>
</dbReference>
<sequence>MAKKMHIFGNTLFVECSESEFRKMPQEVQDILESTKDIQFIIPEHRVKDPIFAASIVNWLCAIGYSPDRIGTHYVRVAINIHNDTEYVVKDIGVQYEVFFNGESIGVCPKLEVNARKIILDHINPSITWDYCSDYEEE</sequence>
<evidence type="ECO:0000313" key="2">
    <source>
        <dbReference type="Proteomes" id="UP000318470"/>
    </source>
</evidence>
<evidence type="ECO:0000313" key="1">
    <source>
        <dbReference type="EMBL" id="QDB73289.1"/>
    </source>
</evidence>
<name>A0A4Y5TWE9_9CAUD</name>
<organism evidence="1 2">
    <name type="scientific">Vibrio phage VAP7</name>
    <dbReference type="NCBI Taxonomy" id="2584487"/>
    <lineage>
        <taxon>Viruses</taxon>
        <taxon>Duplodnaviria</taxon>
        <taxon>Heunggongvirae</taxon>
        <taxon>Uroviricota</taxon>
        <taxon>Caudoviricetes</taxon>
        <taxon>Pantevenvirales</taxon>
        <taxon>Ackermannviridae</taxon>
        <taxon>Vapseptimavirus</taxon>
        <taxon>Vapseptimavirus VAP7</taxon>
    </lineage>
</organism>
<reference evidence="1 2" key="1">
    <citation type="submission" date="2019-04" db="EMBL/GenBank/DDBJ databases">
        <authorList>
            <person name="Gao M."/>
            <person name="Bai C."/>
            <person name="Tong Y."/>
            <person name="Xu X."/>
        </authorList>
    </citation>
    <scope>NUCLEOTIDE SEQUENCE [LARGE SCALE GENOMIC DNA]</scope>
    <source>
        <strain evidence="1 2">Vibrio alginolyticus VA1</strain>
    </source>
</reference>
<dbReference type="Proteomes" id="UP000318470">
    <property type="component" value="Segment"/>
</dbReference>
<keyword evidence="2" id="KW-1185">Reference proteome</keyword>
<dbReference type="RefSeq" id="YP_009845763.1">
    <property type="nucleotide sequence ID" value="NC_048765.1"/>
</dbReference>
<dbReference type="KEGG" id="vg:55616126"/>
<proteinExistence type="predicted"/>